<evidence type="ECO:0000256" key="8">
    <source>
        <dbReference type="ARBA" id="ARBA00023180"/>
    </source>
</evidence>
<dbReference type="CDD" id="cd04269">
    <property type="entry name" value="ZnMc_adamalysin_II_like"/>
    <property type="match status" value="1"/>
</dbReference>
<evidence type="ECO:0000256" key="3">
    <source>
        <dbReference type="ARBA" id="ARBA00022692"/>
    </source>
</evidence>
<gene>
    <name evidence="14" type="primary">ADAM23</name>
</gene>
<dbReference type="FunFam" id="4.10.70.10:FF:000001">
    <property type="entry name" value="Disintegrin and metalloproteinase domain-containing protein 22"/>
    <property type="match status" value="1"/>
</dbReference>
<keyword evidence="4" id="KW-0732">Signal</keyword>
<dbReference type="GeneTree" id="ENSGT00940000158781"/>
<dbReference type="Ensembl" id="ENSSMAT00000044690.1">
    <property type="protein sequence ID" value="ENSSMAP00000067599.1"/>
    <property type="gene ID" value="ENSSMAG00000015705.2"/>
</dbReference>
<dbReference type="InterPro" id="IPR001762">
    <property type="entry name" value="Disintegrin_dom"/>
</dbReference>
<keyword evidence="7 10" id="KW-1015">Disulfide bond</keyword>
<proteinExistence type="predicted"/>
<name>A0A8D3E740_SCOMX</name>
<dbReference type="InterPro" id="IPR024079">
    <property type="entry name" value="MetalloPept_cat_dom_sf"/>
</dbReference>
<comment type="subcellular location">
    <subcellularLocation>
        <location evidence="9">Endomembrane system</location>
        <topology evidence="9">Single-pass type I membrane protein</topology>
    </subcellularLocation>
</comment>
<dbReference type="Pfam" id="PF01421">
    <property type="entry name" value="Reprolysin"/>
    <property type="match status" value="1"/>
</dbReference>
<dbReference type="Gene3D" id="4.10.70.10">
    <property type="entry name" value="Disintegrin domain"/>
    <property type="match status" value="1"/>
</dbReference>
<keyword evidence="3" id="KW-0812">Transmembrane</keyword>
<evidence type="ECO:0000259" key="12">
    <source>
        <dbReference type="PROSITE" id="PS50214"/>
    </source>
</evidence>
<dbReference type="Pfam" id="PF08516">
    <property type="entry name" value="ADAM_CR"/>
    <property type="match status" value="1"/>
</dbReference>
<dbReference type="PANTHER" id="PTHR11905:SF13">
    <property type="entry name" value="DISINTEGRIN AND METALLOPROTEINASE DOMAIN-CONTAINING PROTEIN 23"/>
    <property type="match status" value="1"/>
</dbReference>
<evidence type="ECO:0000313" key="14">
    <source>
        <dbReference type="Ensembl" id="ENSSMAP00000067599.1"/>
    </source>
</evidence>
<evidence type="ECO:0000256" key="11">
    <source>
        <dbReference type="PROSITE-ProRule" id="PRU00276"/>
    </source>
</evidence>
<dbReference type="GO" id="GO:0012505">
    <property type="term" value="C:endomembrane system"/>
    <property type="evidence" value="ECO:0007669"/>
    <property type="project" value="UniProtKB-SubCell"/>
</dbReference>
<dbReference type="PROSITE" id="PS50214">
    <property type="entry name" value="DISINTEGRIN_2"/>
    <property type="match status" value="1"/>
</dbReference>
<protein>
    <submittedName>
        <fullName evidence="14">ADAM metallopeptidase domain 23</fullName>
    </submittedName>
</protein>
<evidence type="ECO:0000256" key="6">
    <source>
        <dbReference type="ARBA" id="ARBA00023136"/>
    </source>
</evidence>
<dbReference type="SUPFAM" id="SSF55486">
    <property type="entry name" value="Metalloproteases ('zincins'), catalytic domain"/>
    <property type="match status" value="1"/>
</dbReference>
<organism evidence="14 15">
    <name type="scientific">Scophthalmus maximus</name>
    <name type="common">Turbot</name>
    <name type="synonym">Psetta maxima</name>
    <dbReference type="NCBI Taxonomy" id="52904"/>
    <lineage>
        <taxon>Eukaryota</taxon>
        <taxon>Metazoa</taxon>
        <taxon>Chordata</taxon>
        <taxon>Craniata</taxon>
        <taxon>Vertebrata</taxon>
        <taxon>Euteleostomi</taxon>
        <taxon>Actinopterygii</taxon>
        <taxon>Neopterygii</taxon>
        <taxon>Teleostei</taxon>
        <taxon>Neoteleostei</taxon>
        <taxon>Acanthomorphata</taxon>
        <taxon>Carangaria</taxon>
        <taxon>Pleuronectiformes</taxon>
        <taxon>Pleuronectoidei</taxon>
        <taxon>Scophthalmidae</taxon>
        <taxon>Scophthalmus</taxon>
    </lineage>
</organism>
<keyword evidence="1" id="KW-0245">EGF-like domain</keyword>
<keyword evidence="6" id="KW-0472">Membrane</keyword>
<evidence type="ECO:0000256" key="10">
    <source>
        <dbReference type="PROSITE-ProRule" id="PRU00068"/>
    </source>
</evidence>
<evidence type="ECO:0000313" key="15">
    <source>
        <dbReference type="Proteomes" id="UP000694558"/>
    </source>
</evidence>
<reference evidence="14" key="1">
    <citation type="submission" date="2023-05" db="EMBL/GenBank/DDBJ databases">
        <title>High-quality long-read genome of Scophthalmus maximus.</title>
        <authorList>
            <person name="Lien S."/>
            <person name="Martinez P."/>
        </authorList>
    </citation>
    <scope>NUCLEOTIDE SEQUENCE [LARGE SCALE GENOMIC DNA]</scope>
</reference>
<dbReference type="SUPFAM" id="SSF57552">
    <property type="entry name" value="Blood coagulation inhibitor (disintegrin)"/>
    <property type="match status" value="1"/>
</dbReference>
<feature type="domain" description="Peptidase M12B" evidence="13">
    <location>
        <begin position="85"/>
        <end position="246"/>
    </location>
</feature>
<accession>A0A8D3E740</accession>
<reference evidence="14" key="2">
    <citation type="submission" date="2025-08" db="UniProtKB">
        <authorList>
            <consortium name="Ensembl"/>
        </authorList>
    </citation>
    <scope>IDENTIFICATION</scope>
</reference>
<evidence type="ECO:0000256" key="5">
    <source>
        <dbReference type="ARBA" id="ARBA00022989"/>
    </source>
</evidence>
<evidence type="ECO:0000259" key="13">
    <source>
        <dbReference type="PROSITE" id="PS50215"/>
    </source>
</evidence>
<dbReference type="Gene3D" id="3.40.390.10">
    <property type="entry name" value="Collagenase (Catalytic Domain)"/>
    <property type="match status" value="1"/>
</dbReference>
<keyword evidence="2" id="KW-0165">Cleavage on pair of basic residues</keyword>
<dbReference type="AlphaFoldDB" id="A0A8D3E740"/>
<feature type="disulfide bond" evidence="10">
    <location>
        <begin position="309"/>
        <end position="329"/>
    </location>
</feature>
<dbReference type="GO" id="GO:0004222">
    <property type="term" value="F:metalloendopeptidase activity"/>
    <property type="evidence" value="ECO:0007669"/>
    <property type="project" value="InterPro"/>
</dbReference>
<evidence type="ECO:0000256" key="9">
    <source>
        <dbReference type="ARBA" id="ARBA00046288"/>
    </source>
</evidence>
<evidence type="ECO:0000256" key="4">
    <source>
        <dbReference type="ARBA" id="ARBA00022729"/>
    </source>
</evidence>
<dbReference type="PANTHER" id="PTHR11905">
    <property type="entry name" value="ADAM A DISINTEGRIN AND METALLOPROTEASE DOMAIN"/>
    <property type="match status" value="1"/>
</dbReference>
<evidence type="ECO:0000256" key="2">
    <source>
        <dbReference type="ARBA" id="ARBA00022685"/>
    </source>
</evidence>
<dbReference type="PROSITE" id="PS50215">
    <property type="entry name" value="ADAM_MEPRO"/>
    <property type="match status" value="1"/>
</dbReference>
<dbReference type="SMART" id="SM00608">
    <property type="entry name" value="ACR"/>
    <property type="match status" value="1"/>
</dbReference>
<dbReference type="InterPro" id="IPR036436">
    <property type="entry name" value="Disintegrin_dom_sf"/>
</dbReference>
<dbReference type="InterPro" id="IPR001590">
    <property type="entry name" value="Peptidase_M12B"/>
</dbReference>
<dbReference type="GO" id="GO:0042734">
    <property type="term" value="C:presynaptic membrane"/>
    <property type="evidence" value="ECO:0007669"/>
    <property type="project" value="TreeGrafter"/>
</dbReference>
<dbReference type="GO" id="GO:0006508">
    <property type="term" value="P:proteolysis"/>
    <property type="evidence" value="ECO:0007669"/>
    <property type="project" value="InterPro"/>
</dbReference>
<sequence>QGGEHCYYHGQVRGNDNSHVALSTCNGLHRSLLIISVFDLQMPRSVFEEMKYLEIMIVSDHSMCFFSPSLSFCVPPIHCALQRQVFKEQLHTRVVLVAVEIWTDKDQIPISVRPLEMLRDFAKYRQQSIKHHADVVHLFSNVAFHYRRSSTAYFGGVCSLNRGVGVNEYGTTGSMAVSLSQSLAQNLGIQWDPAAKRKECGCSDSWTGCIMEDTGVQHPRRFSKCSISDYKEFLLKGGGSCLFNRPTKLFETTECGNGFVEMGEECDCGGRAECYKECCKKCSLANGAHCSDGPCCNNTCLFYPRGYSCRYAVNDCDISETCSGDSGQCPPNLHKQDGYLCQVNQGRCYSGECKTRENQCKYIWGSKAGGSEKFCYEKLNTEGTEKGNCGRDGEKWIQCSKHDVFCGYLLCANTGRSPRIGMMKGEMTTTFFNHKNVQIDCSGGHVLLDDDTDLGYVEDGTPCGPSMMCLDHKCLPIQLLNMSTCPIGPNGQVCSAHGVSPGLTKLNRHEVTADGDSTQSSLRKMTSHLIYNISKHFPEDFMVSIATFTFSLQHDVHSVHYGPI</sequence>
<evidence type="ECO:0000256" key="7">
    <source>
        <dbReference type="ARBA" id="ARBA00023157"/>
    </source>
</evidence>
<comment type="caution">
    <text evidence="11">Lacks conserved residue(s) required for the propagation of feature annotation.</text>
</comment>
<keyword evidence="5" id="KW-1133">Transmembrane helix</keyword>
<evidence type="ECO:0000256" key="1">
    <source>
        <dbReference type="ARBA" id="ARBA00022536"/>
    </source>
</evidence>
<dbReference type="FunFam" id="3.40.390.10:FF:000014">
    <property type="entry name" value="disintegrin and metalloproteinase domain-containing protein 11"/>
    <property type="match status" value="1"/>
</dbReference>
<dbReference type="Pfam" id="PF00200">
    <property type="entry name" value="Disintegrin"/>
    <property type="match status" value="1"/>
</dbReference>
<dbReference type="InterPro" id="IPR006586">
    <property type="entry name" value="ADAM_Cys-rich"/>
</dbReference>
<dbReference type="SMART" id="SM00050">
    <property type="entry name" value="DISIN"/>
    <property type="match status" value="1"/>
</dbReference>
<dbReference type="Proteomes" id="UP000694558">
    <property type="component" value="Chromosome 14"/>
</dbReference>
<dbReference type="InterPro" id="IPR034027">
    <property type="entry name" value="Reprolysin_adamalysin"/>
</dbReference>
<feature type="domain" description="Disintegrin" evidence="12">
    <location>
        <begin position="252"/>
        <end position="337"/>
    </location>
</feature>
<keyword evidence="8" id="KW-0325">Glycoprotein</keyword>